<keyword evidence="2" id="KW-1185">Reference proteome</keyword>
<evidence type="ECO:0000313" key="1">
    <source>
        <dbReference type="EMBL" id="MBR7674326.1"/>
    </source>
</evidence>
<accession>A0A8T4IPT3</accession>
<protein>
    <submittedName>
        <fullName evidence="1">Uncharacterized protein</fullName>
    </submittedName>
</protein>
<name>A0A8T4IPT3_9ACTN</name>
<organism evidence="1 2">
    <name type="scientific">Streptomyces daliensis</name>
    <dbReference type="NCBI Taxonomy" id="299421"/>
    <lineage>
        <taxon>Bacteria</taxon>
        <taxon>Bacillati</taxon>
        <taxon>Actinomycetota</taxon>
        <taxon>Actinomycetes</taxon>
        <taxon>Kitasatosporales</taxon>
        <taxon>Streptomycetaceae</taxon>
        <taxon>Streptomyces</taxon>
    </lineage>
</organism>
<dbReference type="AlphaFoldDB" id="A0A8T4IPT3"/>
<dbReference type="Proteomes" id="UP000675554">
    <property type="component" value="Unassembled WGS sequence"/>
</dbReference>
<proteinExistence type="predicted"/>
<reference evidence="1" key="1">
    <citation type="submission" date="2021-04" db="EMBL/GenBank/DDBJ databases">
        <title>Sequencing of actinobacteria type strains.</title>
        <authorList>
            <person name="Nguyen G.-S."/>
            <person name="Wentzel A."/>
        </authorList>
    </citation>
    <scope>NUCLEOTIDE SEQUENCE</scope>
    <source>
        <strain evidence="1">DSM 42095</strain>
    </source>
</reference>
<evidence type="ECO:0000313" key="2">
    <source>
        <dbReference type="Proteomes" id="UP000675554"/>
    </source>
</evidence>
<gene>
    <name evidence="1" type="ORF">KDA82_15130</name>
</gene>
<dbReference type="EMBL" id="JAGSMN010000324">
    <property type="protein sequence ID" value="MBR7674326.1"/>
    <property type="molecule type" value="Genomic_DNA"/>
</dbReference>
<comment type="caution">
    <text evidence="1">The sequence shown here is derived from an EMBL/GenBank/DDBJ whole genome shotgun (WGS) entry which is preliminary data.</text>
</comment>
<sequence>MQDLVGLSRSRKLCCECGEWSADAVLVQVIESGSGPGGLLYACRAPCAVICAGRHCAPDWLRAQYLDDSGGQAGEATP</sequence>